<gene>
    <name evidence="2" type="ORF">ACFFIA_16815</name>
</gene>
<accession>A0ABV6M3N7</accession>
<dbReference type="InterPro" id="IPR025277">
    <property type="entry name" value="Apiosidase-like_cat_dom"/>
</dbReference>
<dbReference type="RefSeq" id="WP_377251945.1">
    <property type="nucleotide sequence ID" value="NZ_JBHLUH010000030.1"/>
</dbReference>
<evidence type="ECO:0000313" key="3">
    <source>
        <dbReference type="Proteomes" id="UP001589867"/>
    </source>
</evidence>
<protein>
    <submittedName>
        <fullName evidence="2">DUF4038 domain-containing protein</fullName>
    </submittedName>
</protein>
<evidence type="ECO:0000259" key="1">
    <source>
        <dbReference type="Pfam" id="PF13204"/>
    </source>
</evidence>
<evidence type="ECO:0000313" key="2">
    <source>
        <dbReference type="EMBL" id="MFC0529316.1"/>
    </source>
</evidence>
<dbReference type="InterPro" id="IPR017853">
    <property type="entry name" value="GH"/>
</dbReference>
<dbReference type="Proteomes" id="UP001589867">
    <property type="component" value="Unassembled WGS sequence"/>
</dbReference>
<dbReference type="PANTHER" id="PTHR37836:SF2">
    <property type="entry name" value="DUF4038 DOMAIN-CONTAINING PROTEIN"/>
    <property type="match status" value="1"/>
</dbReference>
<sequence length="532" mass="57600">MDWFALGVVEAVGEGVDAAGDPGTCSVTGPDGAAVEVPAFVGADGRVRARVRNSGAGHYRFAFDGGAPVGVDAPAVPSGPRQPTVRPGERVLRDEATGEPFPWLADTWWFAFSDRADDAGFAELADLRRRQGYTVVQLVAGLYPETTGFSAQSATGGVWSWTPGYGHPDPRWWDAADARLGTLVAAGLTPAVVGAWSYYLLDLGDERMRRHWREVVARWSALPVVWCVAGEVGLPHYSDLFADDIADRVDDLLGRWAAIGAGVRELDPYRRPLTYHPCPAFEHLTTLDAMGGRAVADFVWMQTGHADRSSVVPSLRALARARAARPPLPVINSEVCYEGIAAGSSAALQRMLFWSHLLSGAAGHTYGAQGLWAFAEGKPEDPGYVWGAVDWRTAAGLPGAAQTGVGGRLLDGLSWWEHRPWQSGVEPAAGEDRPFLPYCAGSADERVVYVPANSFREPTIGISLDLQRLLLRELAAGRWTVDVVDPRTGETWTRHLATVDDGGEWELPPAHFASALPTFEDWLLICRREDAR</sequence>
<name>A0ABV6M3N7_9ACTN</name>
<comment type="caution">
    <text evidence="2">The sequence shown here is derived from an EMBL/GenBank/DDBJ whole genome shotgun (WGS) entry which is preliminary data.</text>
</comment>
<dbReference type="PANTHER" id="PTHR37836">
    <property type="entry name" value="LMO1036 PROTEIN"/>
    <property type="match status" value="1"/>
</dbReference>
<dbReference type="Pfam" id="PF13204">
    <property type="entry name" value="Apiosidase"/>
    <property type="match status" value="1"/>
</dbReference>
<keyword evidence="3" id="KW-1185">Reference proteome</keyword>
<feature type="domain" description="Apiosidase-like catalytic" evidence="1">
    <location>
        <begin position="88"/>
        <end position="417"/>
    </location>
</feature>
<dbReference type="EMBL" id="JBHLUH010000030">
    <property type="protein sequence ID" value="MFC0529316.1"/>
    <property type="molecule type" value="Genomic_DNA"/>
</dbReference>
<dbReference type="Gene3D" id="3.20.20.80">
    <property type="entry name" value="Glycosidases"/>
    <property type="match status" value="1"/>
</dbReference>
<proteinExistence type="predicted"/>
<dbReference type="SUPFAM" id="SSF51445">
    <property type="entry name" value="(Trans)glycosidases"/>
    <property type="match status" value="1"/>
</dbReference>
<reference evidence="2 3" key="1">
    <citation type="submission" date="2024-09" db="EMBL/GenBank/DDBJ databases">
        <authorList>
            <person name="Sun Q."/>
            <person name="Mori K."/>
        </authorList>
    </citation>
    <scope>NUCLEOTIDE SEQUENCE [LARGE SCALE GENOMIC DNA]</scope>
    <source>
        <strain evidence="2 3">TBRC 3947</strain>
    </source>
</reference>
<organism evidence="2 3">
    <name type="scientific">Phytohabitans kaempferiae</name>
    <dbReference type="NCBI Taxonomy" id="1620943"/>
    <lineage>
        <taxon>Bacteria</taxon>
        <taxon>Bacillati</taxon>
        <taxon>Actinomycetota</taxon>
        <taxon>Actinomycetes</taxon>
        <taxon>Micromonosporales</taxon>
        <taxon>Micromonosporaceae</taxon>
    </lineage>
</organism>